<gene>
    <name evidence="2" type="ORF">PQ457_20970</name>
</gene>
<accession>A0ABY7U3J2</accession>
<dbReference type="SUPFAM" id="SSF52949">
    <property type="entry name" value="Macro domain-like"/>
    <property type="match status" value="1"/>
</dbReference>
<reference evidence="2 3" key="1">
    <citation type="submission" date="2023-02" db="EMBL/GenBank/DDBJ databases">
        <title>Genome sequence of Novosphingobium humi KACC 19094.</title>
        <authorList>
            <person name="Kim S."/>
            <person name="Heo J."/>
            <person name="Kwon S.-W."/>
        </authorList>
    </citation>
    <scope>NUCLEOTIDE SEQUENCE [LARGE SCALE GENOMIC DNA]</scope>
    <source>
        <strain evidence="2 3">KACC 19094</strain>
        <plasmid evidence="2 3">unnamed1</plasmid>
    </source>
</reference>
<dbReference type="EMBL" id="CP117418">
    <property type="protein sequence ID" value="WCT79467.1"/>
    <property type="molecule type" value="Genomic_DNA"/>
</dbReference>
<feature type="domain" description="Peptidase M17 leucyl aminopeptidase N-terminal" evidence="1">
    <location>
        <begin position="32"/>
        <end position="153"/>
    </location>
</feature>
<name>A0ABY7U3J2_9SPHN</name>
<organism evidence="2 3">
    <name type="scientific">Novosphingobium humi</name>
    <dbReference type="NCBI Taxonomy" id="2282397"/>
    <lineage>
        <taxon>Bacteria</taxon>
        <taxon>Pseudomonadati</taxon>
        <taxon>Pseudomonadota</taxon>
        <taxon>Alphaproteobacteria</taxon>
        <taxon>Sphingomonadales</taxon>
        <taxon>Sphingomonadaceae</taxon>
        <taxon>Novosphingobium</taxon>
    </lineage>
</organism>
<evidence type="ECO:0000313" key="2">
    <source>
        <dbReference type="EMBL" id="WCT79467.1"/>
    </source>
</evidence>
<dbReference type="Pfam" id="PF02789">
    <property type="entry name" value="Peptidase_M17_N"/>
    <property type="match status" value="1"/>
</dbReference>
<dbReference type="RefSeq" id="WP_273619741.1">
    <property type="nucleotide sequence ID" value="NZ_CP103869.1"/>
</dbReference>
<dbReference type="InterPro" id="IPR043472">
    <property type="entry name" value="Macro_dom-like"/>
</dbReference>
<protein>
    <submittedName>
        <fullName evidence="2">M17 family peptidase N-terminal domain-containing protein</fullName>
    </submittedName>
</protein>
<evidence type="ECO:0000313" key="3">
    <source>
        <dbReference type="Proteomes" id="UP001218231"/>
    </source>
</evidence>
<dbReference type="Gene3D" id="3.40.220.10">
    <property type="entry name" value="Leucine Aminopeptidase, subunit E, domain 1"/>
    <property type="match status" value="1"/>
</dbReference>
<keyword evidence="2" id="KW-0614">Plasmid</keyword>
<dbReference type="InterPro" id="IPR008283">
    <property type="entry name" value="Peptidase_M17_N"/>
</dbReference>
<geneLocation type="plasmid" evidence="2 3">
    <name>unnamed1</name>
</geneLocation>
<dbReference type="Proteomes" id="UP001218231">
    <property type="component" value="Plasmid unnamed1"/>
</dbReference>
<proteinExistence type="predicted"/>
<keyword evidence="3" id="KW-1185">Reference proteome</keyword>
<evidence type="ECO:0000259" key="1">
    <source>
        <dbReference type="Pfam" id="PF02789"/>
    </source>
</evidence>
<sequence length="192" mass="20407">MPPIPPRPLGQYRHVRFVAAQIAIEAPVDLLIVGMQEKDGGRSGAEQVDLALHGTLGRLRAGGIFTGMAGEELTLWAPPAPIGARSLMLIGLGAGLAGDPLRIGRLTCQAMRSAHCTHARKVACLLGWNGLDMPEEGIEEIAAAMMRGALLALDGLDTPPRPVEWIFDIRNGQAQRTAAALENALATWHSVE</sequence>